<name>A0ACB9BMU8_CICIN</name>
<dbReference type="Proteomes" id="UP001055811">
    <property type="component" value="Linkage Group LG06"/>
</dbReference>
<gene>
    <name evidence="1" type="ORF">L2E82_34797</name>
</gene>
<protein>
    <submittedName>
        <fullName evidence="1">Uncharacterized protein</fullName>
    </submittedName>
</protein>
<reference evidence="2" key="1">
    <citation type="journal article" date="2022" name="Mol. Ecol. Resour.">
        <title>The genomes of chicory, endive, great burdock and yacon provide insights into Asteraceae palaeo-polyploidization history and plant inulin production.</title>
        <authorList>
            <person name="Fan W."/>
            <person name="Wang S."/>
            <person name="Wang H."/>
            <person name="Wang A."/>
            <person name="Jiang F."/>
            <person name="Liu H."/>
            <person name="Zhao H."/>
            <person name="Xu D."/>
            <person name="Zhang Y."/>
        </authorList>
    </citation>
    <scope>NUCLEOTIDE SEQUENCE [LARGE SCALE GENOMIC DNA]</scope>
    <source>
        <strain evidence="2">cv. Punajuju</strain>
    </source>
</reference>
<evidence type="ECO:0000313" key="1">
    <source>
        <dbReference type="EMBL" id="KAI3723310.1"/>
    </source>
</evidence>
<keyword evidence="2" id="KW-1185">Reference proteome</keyword>
<evidence type="ECO:0000313" key="2">
    <source>
        <dbReference type="Proteomes" id="UP001055811"/>
    </source>
</evidence>
<comment type="caution">
    <text evidence="1">The sequence shown here is derived from an EMBL/GenBank/DDBJ whole genome shotgun (WGS) entry which is preliminary data.</text>
</comment>
<accession>A0ACB9BMU8</accession>
<proteinExistence type="predicted"/>
<sequence length="163" mass="18202">MIENSMELADENNACLGGEEAEDEVEDEDDDDTQSFDLNNMPLDPLDKMVEAAEDQVWREKARISKIKERKDCKANNSKSAPISLKLKDVWIANGQKRHKKIVGRQSGQLSRENSVNSENSNSISVEIIKTKNNGMEVGFQLDGFDEALRCEIEGEGVAGKEK</sequence>
<reference evidence="1 2" key="2">
    <citation type="journal article" date="2022" name="Mol. Ecol. Resour.">
        <title>The genomes of chicory, endive, great burdock and yacon provide insights into Asteraceae paleo-polyploidization history and plant inulin production.</title>
        <authorList>
            <person name="Fan W."/>
            <person name="Wang S."/>
            <person name="Wang H."/>
            <person name="Wang A."/>
            <person name="Jiang F."/>
            <person name="Liu H."/>
            <person name="Zhao H."/>
            <person name="Xu D."/>
            <person name="Zhang Y."/>
        </authorList>
    </citation>
    <scope>NUCLEOTIDE SEQUENCE [LARGE SCALE GENOMIC DNA]</scope>
    <source>
        <strain evidence="2">cv. Punajuju</strain>
        <tissue evidence="1">Leaves</tissue>
    </source>
</reference>
<organism evidence="1 2">
    <name type="scientific">Cichorium intybus</name>
    <name type="common">Chicory</name>
    <dbReference type="NCBI Taxonomy" id="13427"/>
    <lineage>
        <taxon>Eukaryota</taxon>
        <taxon>Viridiplantae</taxon>
        <taxon>Streptophyta</taxon>
        <taxon>Embryophyta</taxon>
        <taxon>Tracheophyta</taxon>
        <taxon>Spermatophyta</taxon>
        <taxon>Magnoliopsida</taxon>
        <taxon>eudicotyledons</taxon>
        <taxon>Gunneridae</taxon>
        <taxon>Pentapetalae</taxon>
        <taxon>asterids</taxon>
        <taxon>campanulids</taxon>
        <taxon>Asterales</taxon>
        <taxon>Asteraceae</taxon>
        <taxon>Cichorioideae</taxon>
        <taxon>Cichorieae</taxon>
        <taxon>Cichoriinae</taxon>
        <taxon>Cichorium</taxon>
    </lineage>
</organism>
<dbReference type="EMBL" id="CM042014">
    <property type="protein sequence ID" value="KAI3723310.1"/>
    <property type="molecule type" value="Genomic_DNA"/>
</dbReference>